<comment type="caution">
    <text evidence="9">The sequence shown here is derived from an EMBL/GenBank/DDBJ whole genome shotgun (WGS) entry which is preliminary data.</text>
</comment>
<feature type="transmembrane region" description="Helical" evidence="7">
    <location>
        <begin position="178"/>
        <end position="197"/>
    </location>
</feature>
<evidence type="ECO:0000256" key="1">
    <source>
        <dbReference type="ARBA" id="ARBA00004651"/>
    </source>
</evidence>
<dbReference type="Gene3D" id="1.20.81.30">
    <property type="entry name" value="Type II secretion system (T2SS), domain F"/>
    <property type="match status" value="2"/>
</dbReference>
<organism evidence="9 10">
    <name type="scientific">Wandonia haliotis</name>
    <dbReference type="NCBI Taxonomy" id="574963"/>
    <lineage>
        <taxon>Bacteria</taxon>
        <taxon>Pseudomonadati</taxon>
        <taxon>Bacteroidota</taxon>
        <taxon>Flavobacteriia</taxon>
        <taxon>Flavobacteriales</taxon>
        <taxon>Crocinitomicaceae</taxon>
        <taxon>Wandonia</taxon>
    </lineage>
</organism>
<keyword evidence="6 7" id="KW-0472">Membrane</keyword>
<comment type="subcellular location">
    <subcellularLocation>
        <location evidence="1">Cell membrane</location>
        <topology evidence="1">Multi-pass membrane protein</topology>
    </subcellularLocation>
</comment>
<evidence type="ECO:0000259" key="8">
    <source>
        <dbReference type="Pfam" id="PF00482"/>
    </source>
</evidence>
<evidence type="ECO:0000256" key="6">
    <source>
        <dbReference type="ARBA" id="ARBA00023136"/>
    </source>
</evidence>
<feature type="transmembrane region" description="Helical" evidence="7">
    <location>
        <begin position="330"/>
        <end position="352"/>
    </location>
</feature>
<dbReference type="InterPro" id="IPR003004">
    <property type="entry name" value="GspF/PilC"/>
</dbReference>
<sequence length="362" mass="41517">MEQSTSLWEKLNTDIRLGPVLNDKAKEYFYSEFASLLDAGMDIKRSLDILIEEQDKKAKKEAFLFIKESIVKGDNLSEAMRKSGNFSPYEYQSIRIGEEAGKLKIVLHQLGKYFEEKVKLRKQMVSVFTYPGFVLMITFGVLYFMLSTVVPMFQEVFQQFGKELPWLTQKIIAFSENFSYILLGVLGIIVTIVLLHVTQRKEVWYRDLTGKLLLNAPIFGKLFRKIYLARFAQSMSLLMVSRTPLVKSLDLVSEMIGFYPIEVALTNARKEILRGNSLHAGLSNFPIFDRRFISLVKIAEEINQLDTTFERVTIQLNSDIEYQTKLIGTLIEPIIIILIGGIVGVIMIAMYLPMFNLSEVIQ</sequence>
<dbReference type="PRINTS" id="PR00812">
    <property type="entry name" value="BCTERIALGSPF"/>
</dbReference>
<keyword evidence="3" id="KW-1003">Cell membrane</keyword>
<evidence type="ECO:0000313" key="10">
    <source>
        <dbReference type="Proteomes" id="UP001501126"/>
    </source>
</evidence>
<evidence type="ECO:0000313" key="9">
    <source>
        <dbReference type="EMBL" id="GAA0875135.1"/>
    </source>
</evidence>
<accession>A0ABP3Y0J3</accession>
<name>A0ABP3Y0J3_9FLAO</name>
<proteinExistence type="inferred from homology"/>
<evidence type="ECO:0000256" key="5">
    <source>
        <dbReference type="ARBA" id="ARBA00022989"/>
    </source>
</evidence>
<reference evidence="10" key="1">
    <citation type="journal article" date="2019" name="Int. J. Syst. Evol. Microbiol.">
        <title>The Global Catalogue of Microorganisms (GCM) 10K type strain sequencing project: providing services to taxonomists for standard genome sequencing and annotation.</title>
        <authorList>
            <consortium name="The Broad Institute Genomics Platform"/>
            <consortium name="The Broad Institute Genome Sequencing Center for Infectious Disease"/>
            <person name="Wu L."/>
            <person name="Ma J."/>
        </authorList>
    </citation>
    <scope>NUCLEOTIDE SEQUENCE [LARGE SCALE GENOMIC DNA]</scope>
    <source>
        <strain evidence="10">JCM 16083</strain>
    </source>
</reference>
<feature type="transmembrane region" description="Helical" evidence="7">
    <location>
        <begin position="127"/>
        <end position="146"/>
    </location>
</feature>
<dbReference type="PANTHER" id="PTHR30012">
    <property type="entry name" value="GENERAL SECRETION PATHWAY PROTEIN"/>
    <property type="match status" value="1"/>
</dbReference>
<dbReference type="Pfam" id="PF00482">
    <property type="entry name" value="T2SSF"/>
    <property type="match status" value="2"/>
</dbReference>
<dbReference type="EMBL" id="BAAAFH010000007">
    <property type="protein sequence ID" value="GAA0875135.1"/>
    <property type="molecule type" value="Genomic_DNA"/>
</dbReference>
<keyword evidence="4 7" id="KW-0812">Transmembrane</keyword>
<evidence type="ECO:0000256" key="4">
    <source>
        <dbReference type="ARBA" id="ARBA00022692"/>
    </source>
</evidence>
<keyword evidence="10" id="KW-1185">Reference proteome</keyword>
<dbReference type="Proteomes" id="UP001501126">
    <property type="component" value="Unassembled WGS sequence"/>
</dbReference>
<evidence type="ECO:0000256" key="7">
    <source>
        <dbReference type="SAM" id="Phobius"/>
    </source>
</evidence>
<keyword evidence="5 7" id="KW-1133">Transmembrane helix</keyword>
<protein>
    <submittedName>
        <fullName evidence="9">Type II secretion system F family protein</fullName>
    </submittedName>
</protein>
<gene>
    <name evidence="9" type="ORF">GCM10009118_15430</name>
</gene>
<feature type="domain" description="Type II secretion system protein GspF" evidence="8">
    <location>
        <begin position="231"/>
        <end position="353"/>
    </location>
</feature>
<comment type="similarity">
    <text evidence="2">Belongs to the GSP F family.</text>
</comment>
<dbReference type="RefSeq" id="WP_343786270.1">
    <property type="nucleotide sequence ID" value="NZ_BAAAFH010000007.1"/>
</dbReference>
<feature type="domain" description="Type II secretion system protein GspF" evidence="8">
    <location>
        <begin position="29"/>
        <end position="151"/>
    </location>
</feature>
<dbReference type="InterPro" id="IPR018076">
    <property type="entry name" value="T2SS_GspF_dom"/>
</dbReference>
<dbReference type="InterPro" id="IPR042094">
    <property type="entry name" value="T2SS_GspF_sf"/>
</dbReference>
<evidence type="ECO:0000256" key="3">
    <source>
        <dbReference type="ARBA" id="ARBA00022475"/>
    </source>
</evidence>
<evidence type="ECO:0000256" key="2">
    <source>
        <dbReference type="ARBA" id="ARBA00005745"/>
    </source>
</evidence>
<dbReference type="PANTHER" id="PTHR30012:SF0">
    <property type="entry name" value="TYPE II SECRETION SYSTEM PROTEIN F-RELATED"/>
    <property type="match status" value="1"/>
</dbReference>